<dbReference type="InterPro" id="IPR013823">
    <property type="entry name" value="Ribosomal_bL12_C"/>
</dbReference>
<dbReference type="AlphaFoldDB" id="A0A6I4SV19"/>
<dbReference type="GO" id="GO:0006412">
    <property type="term" value="P:translation"/>
    <property type="evidence" value="ECO:0007669"/>
    <property type="project" value="InterPro"/>
</dbReference>
<dbReference type="Pfam" id="PF00542">
    <property type="entry name" value="Ribosomal_L12"/>
    <property type="match status" value="1"/>
</dbReference>
<dbReference type="EMBL" id="WTYM01000033">
    <property type="protein sequence ID" value="MXO59229.1"/>
    <property type="molecule type" value="Genomic_DNA"/>
</dbReference>
<feature type="domain" description="Large ribosomal subunit protein bL12 C-terminal" evidence="1">
    <location>
        <begin position="30"/>
        <end position="58"/>
    </location>
</feature>
<sequence length="62" mass="6968">MIETQRASSFEPGSDHLTVLAQPDVQAAIAARRKIEAIKLVRERTGLGLREAKLLVERQSRR</sequence>
<comment type="caution">
    <text evidence="2">The sequence shown here is derived from an EMBL/GenBank/DDBJ whole genome shotgun (WGS) entry which is preliminary data.</text>
</comment>
<gene>
    <name evidence="2" type="ORF">GRI89_06715</name>
</gene>
<evidence type="ECO:0000313" key="3">
    <source>
        <dbReference type="Proteomes" id="UP000433652"/>
    </source>
</evidence>
<keyword evidence="3" id="KW-1185">Reference proteome</keyword>
<dbReference type="GO" id="GO:0003735">
    <property type="term" value="F:structural constituent of ribosome"/>
    <property type="evidence" value="ECO:0007669"/>
    <property type="project" value="InterPro"/>
</dbReference>
<proteinExistence type="predicted"/>
<dbReference type="SUPFAM" id="SSF54736">
    <property type="entry name" value="ClpS-like"/>
    <property type="match status" value="1"/>
</dbReference>
<dbReference type="InterPro" id="IPR014719">
    <property type="entry name" value="Ribosomal_bL12_C/ClpS-like"/>
</dbReference>
<reference evidence="2 3" key="1">
    <citation type="submission" date="2019-12" db="EMBL/GenBank/DDBJ databases">
        <title>Genomic-based taxomic classification of the family Erythrobacteraceae.</title>
        <authorList>
            <person name="Xu L."/>
        </authorList>
    </citation>
    <scope>NUCLEOTIDE SEQUENCE [LARGE SCALE GENOMIC DNA]</scope>
    <source>
        <strain evidence="2 3">MCCC 1K01500</strain>
    </source>
</reference>
<dbReference type="Proteomes" id="UP000433652">
    <property type="component" value="Unassembled WGS sequence"/>
</dbReference>
<dbReference type="Gene3D" id="3.30.1390.10">
    <property type="match status" value="1"/>
</dbReference>
<accession>A0A6I4SV19</accession>
<organism evidence="2 3">
    <name type="scientific">Croceibacterium salegens</name>
    <dbReference type="NCBI Taxonomy" id="1737568"/>
    <lineage>
        <taxon>Bacteria</taxon>
        <taxon>Pseudomonadati</taxon>
        <taxon>Pseudomonadota</taxon>
        <taxon>Alphaproteobacteria</taxon>
        <taxon>Sphingomonadales</taxon>
        <taxon>Erythrobacteraceae</taxon>
        <taxon>Croceibacterium</taxon>
    </lineage>
</organism>
<name>A0A6I4SV19_9SPHN</name>
<protein>
    <recommendedName>
        <fullName evidence="1">Large ribosomal subunit protein bL12 C-terminal domain-containing protein</fullName>
    </recommendedName>
</protein>
<evidence type="ECO:0000313" key="2">
    <source>
        <dbReference type="EMBL" id="MXO59229.1"/>
    </source>
</evidence>
<evidence type="ECO:0000259" key="1">
    <source>
        <dbReference type="Pfam" id="PF00542"/>
    </source>
</evidence>